<gene>
    <name evidence="1" type="ORF">DSL72_007794</name>
</gene>
<name>A0A8A3PI38_9HELO</name>
<dbReference type="InterPro" id="IPR052953">
    <property type="entry name" value="Ser-rich/MCO-related"/>
</dbReference>
<accession>A0A8A3PI38</accession>
<dbReference type="AlphaFoldDB" id="A0A8A3PI38"/>
<evidence type="ECO:0000313" key="2">
    <source>
        <dbReference type="Proteomes" id="UP000672032"/>
    </source>
</evidence>
<protein>
    <submittedName>
        <fullName evidence="1">Uncharacterized protein</fullName>
    </submittedName>
</protein>
<dbReference type="EMBL" id="CP063409">
    <property type="protein sequence ID" value="QSZ34932.1"/>
    <property type="molecule type" value="Genomic_DNA"/>
</dbReference>
<evidence type="ECO:0000313" key="1">
    <source>
        <dbReference type="EMBL" id="QSZ34932.1"/>
    </source>
</evidence>
<keyword evidence="2" id="KW-1185">Reference proteome</keyword>
<proteinExistence type="predicted"/>
<dbReference type="SUPFAM" id="SSF49503">
    <property type="entry name" value="Cupredoxins"/>
    <property type="match status" value="1"/>
</dbReference>
<dbReference type="Proteomes" id="UP000672032">
    <property type="component" value="Chromosome 5"/>
</dbReference>
<dbReference type="OrthoDB" id="2331100at2759"/>
<reference evidence="1" key="1">
    <citation type="submission" date="2020-10" db="EMBL/GenBank/DDBJ databases">
        <title>Genome Sequence of Monilinia vaccinii-corymbosi Sheds Light on Mummy Berry Disease Infection of Blueberry and Mating Type.</title>
        <authorList>
            <person name="Yow A.G."/>
            <person name="Zhang Y."/>
            <person name="Bansal K."/>
            <person name="Eacker S.M."/>
            <person name="Sullivan S."/>
            <person name="Liachko I."/>
            <person name="Cubeta M.A."/>
            <person name="Rollins J.A."/>
            <person name="Ashrafi H."/>
        </authorList>
    </citation>
    <scope>NUCLEOTIDE SEQUENCE</scope>
    <source>
        <strain evidence="1">RL-1</strain>
    </source>
</reference>
<dbReference type="InterPro" id="IPR008972">
    <property type="entry name" value="Cupredoxin"/>
</dbReference>
<dbReference type="PANTHER" id="PTHR34883:SF16">
    <property type="entry name" value="RICH PROTEIN, PUTATIVE-RELATED"/>
    <property type="match status" value="1"/>
</dbReference>
<sequence>MKFSRAAAPSLLSGIVAASSDDCSPLTTTIYQPTAITVKEPLIVTSTVTLGEAGGLWRWFWVNVISGNPQFKSVLLVLRLMIIIDGSSGTITAKITRIASVTSTTPSLPHKPSKPTHIVSVGQNDTLFFFSPEYIYAEEGETVRFEFYPTHHIATSFDVASPCLMNGVYGSGFNVTGTSRCPFLEWVQLCITSRWKQGFHTDRVPSSHPVAHTHQALSDQLGVLAVAVLCLQQASLAHLHTQALAALLPTLTTTPLFNGHVPYSFPTPVASYVAQSHQA</sequence>
<dbReference type="PANTHER" id="PTHR34883">
    <property type="entry name" value="SERINE-RICH PROTEIN, PUTATIVE-RELATED-RELATED"/>
    <property type="match status" value="1"/>
</dbReference>
<organism evidence="1 2">
    <name type="scientific">Monilinia vaccinii-corymbosi</name>
    <dbReference type="NCBI Taxonomy" id="61207"/>
    <lineage>
        <taxon>Eukaryota</taxon>
        <taxon>Fungi</taxon>
        <taxon>Dikarya</taxon>
        <taxon>Ascomycota</taxon>
        <taxon>Pezizomycotina</taxon>
        <taxon>Leotiomycetes</taxon>
        <taxon>Helotiales</taxon>
        <taxon>Sclerotiniaceae</taxon>
        <taxon>Monilinia</taxon>
    </lineage>
</organism>